<dbReference type="Gene3D" id="1.10.760.10">
    <property type="entry name" value="Cytochrome c-like domain"/>
    <property type="match status" value="1"/>
</dbReference>
<evidence type="ECO:0000313" key="7">
    <source>
        <dbReference type="EMBL" id="AZE48303.1"/>
    </source>
</evidence>
<sequence length="132" mass="14054">MSAPTASLRFSSVVTPYRLARAALWLALGGLLVACGDQPAPPAATLQQLPDDPALARIYDSSCKLCHANPASGAPLTGDVQVWRPRIAQGADTLLDHSINGYNGMPPMGLCMQCSEEQFLALIRFMSAQDLQ</sequence>
<accession>A0A3G7TMJ4</accession>
<dbReference type="AlphaFoldDB" id="A0A3G7TMJ4"/>
<dbReference type="PANTHER" id="PTHR40942">
    <property type="match status" value="1"/>
</dbReference>
<dbReference type="PRINTS" id="PR00607">
    <property type="entry name" value="CYTCHROMECIE"/>
</dbReference>
<dbReference type="InterPro" id="IPR009056">
    <property type="entry name" value="Cyt_c-like_dom"/>
</dbReference>
<organism evidence="7 8">
    <name type="scientific">Pseudomonas chlororaphis</name>
    <dbReference type="NCBI Taxonomy" id="587753"/>
    <lineage>
        <taxon>Bacteria</taxon>
        <taxon>Pseudomonadati</taxon>
        <taxon>Pseudomonadota</taxon>
        <taxon>Gammaproteobacteria</taxon>
        <taxon>Pseudomonadales</taxon>
        <taxon>Pseudomonadaceae</taxon>
        <taxon>Pseudomonas</taxon>
    </lineage>
</organism>
<dbReference type="GO" id="GO:0005506">
    <property type="term" value="F:iron ion binding"/>
    <property type="evidence" value="ECO:0007669"/>
    <property type="project" value="InterPro"/>
</dbReference>
<keyword evidence="4" id="KW-0249">Electron transport</keyword>
<feature type="domain" description="Cytochrome c" evidence="6">
    <location>
        <begin position="54"/>
        <end position="126"/>
    </location>
</feature>
<dbReference type="FunFam" id="1.10.760.10:FF:000029">
    <property type="entry name" value="Cytochrome c5"/>
    <property type="match status" value="1"/>
</dbReference>
<dbReference type="GO" id="GO:0009055">
    <property type="term" value="F:electron transfer activity"/>
    <property type="evidence" value="ECO:0007669"/>
    <property type="project" value="InterPro"/>
</dbReference>
<dbReference type="EMBL" id="CP027753">
    <property type="protein sequence ID" value="AZE48303.1"/>
    <property type="molecule type" value="Genomic_DNA"/>
</dbReference>
<proteinExistence type="predicted"/>
<dbReference type="RefSeq" id="WP_124320311.1">
    <property type="nucleotide sequence ID" value="NZ_CP027753.1"/>
</dbReference>
<dbReference type="Pfam" id="PF13442">
    <property type="entry name" value="Cytochrome_CBB3"/>
    <property type="match status" value="1"/>
</dbReference>
<evidence type="ECO:0000259" key="6">
    <source>
        <dbReference type="Pfam" id="PF13442"/>
    </source>
</evidence>
<keyword evidence="1" id="KW-0813">Transport</keyword>
<evidence type="ECO:0000256" key="4">
    <source>
        <dbReference type="ARBA" id="ARBA00022982"/>
    </source>
</evidence>
<gene>
    <name evidence="7" type="ORF">C4K04_2631</name>
</gene>
<dbReference type="SUPFAM" id="SSF46626">
    <property type="entry name" value="Cytochrome c"/>
    <property type="match status" value="1"/>
</dbReference>
<dbReference type="InterPro" id="IPR002323">
    <property type="entry name" value="Cyt_CIE"/>
</dbReference>
<dbReference type="GO" id="GO:0020037">
    <property type="term" value="F:heme binding"/>
    <property type="evidence" value="ECO:0007669"/>
    <property type="project" value="InterPro"/>
</dbReference>
<evidence type="ECO:0000313" key="8">
    <source>
        <dbReference type="Proteomes" id="UP000268048"/>
    </source>
</evidence>
<evidence type="ECO:0000256" key="3">
    <source>
        <dbReference type="ARBA" id="ARBA00022723"/>
    </source>
</evidence>
<evidence type="ECO:0000256" key="2">
    <source>
        <dbReference type="ARBA" id="ARBA00022617"/>
    </source>
</evidence>
<reference evidence="7 8" key="1">
    <citation type="submission" date="2018-03" db="EMBL/GenBank/DDBJ databases">
        <title>Diversity of phytobeneficial traits revealed by whole-genome analysis of worldwide-isolated phenazine-producing Pseudomonas spp.</title>
        <authorList>
            <person name="Biessy A."/>
            <person name="Novinscak A."/>
            <person name="Blom J."/>
            <person name="Leger G."/>
            <person name="Thomashow L.S."/>
            <person name="Cazorla F.M."/>
            <person name="Josic D."/>
            <person name="Filion M."/>
        </authorList>
    </citation>
    <scope>NUCLEOTIDE SEQUENCE [LARGE SCALE GENOMIC DNA]</scope>
    <source>
        <strain evidence="7 8">B25</strain>
    </source>
</reference>
<keyword evidence="2" id="KW-0349">Heme</keyword>
<evidence type="ECO:0000256" key="1">
    <source>
        <dbReference type="ARBA" id="ARBA00022448"/>
    </source>
</evidence>
<name>A0A3G7TMJ4_9PSED</name>
<dbReference type="Proteomes" id="UP000268048">
    <property type="component" value="Chromosome"/>
</dbReference>
<evidence type="ECO:0000256" key="5">
    <source>
        <dbReference type="ARBA" id="ARBA00023004"/>
    </source>
</evidence>
<keyword evidence="5" id="KW-0408">Iron</keyword>
<dbReference type="PANTHER" id="PTHR40942:SF4">
    <property type="entry name" value="CYTOCHROME C5"/>
    <property type="match status" value="1"/>
</dbReference>
<keyword evidence="3" id="KW-0479">Metal-binding</keyword>
<dbReference type="InterPro" id="IPR036909">
    <property type="entry name" value="Cyt_c-like_dom_sf"/>
</dbReference>
<protein>
    <submittedName>
        <fullName evidence="7">Cytochrome c5</fullName>
    </submittedName>
</protein>